<dbReference type="SUPFAM" id="SSF53850">
    <property type="entry name" value="Periplasmic binding protein-like II"/>
    <property type="match status" value="1"/>
</dbReference>
<accession>A0ABW1PB32</accession>
<reference evidence="2" key="1">
    <citation type="journal article" date="2019" name="Int. J. Syst. Evol. Microbiol.">
        <title>The Global Catalogue of Microorganisms (GCM) 10K type strain sequencing project: providing services to taxonomists for standard genome sequencing and annotation.</title>
        <authorList>
            <consortium name="The Broad Institute Genomics Platform"/>
            <consortium name="The Broad Institute Genome Sequencing Center for Infectious Disease"/>
            <person name="Wu L."/>
            <person name="Ma J."/>
        </authorList>
    </citation>
    <scope>NUCLEOTIDE SEQUENCE [LARGE SCALE GENOMIC DNA]</scope>
    <source>
        <strain evidence="2">CGMCC 4.7246</strain>
    </source>
</reference>
<keyword evidence="2" id="KW-1185">Reference proteome</keyword>
<evidence type="ECO:0000313" key="2">
    <source>
        <dbReference type="Proteomes" id="UP001596220"/>
    </source>
</evidence>
<dbReference type="EMBL" id="JBHSQO010000031">
    <property type="protein sequence ID" value="MFC6092618.1"/>
    <property type="molecule type" value="Genomic_DNA"/>
</dbReference>
<evidence type="ECO:0000313" key="1">
    <source>
        <dbReference type="EMBL" id="MFC6092618.1"/>
    </source>
</evidence>
<dbReference type="RefSeq" id="WP_380638993.1">
    <property type="nucleotide sequence ID" value="NZ_JBHSQO010000031.1"/>
</dbReference>
<protein>
    <recommendedName>
        <fullName evidence="3">Prephenate dehydratase</fullName>
    </recommendedName>
</protein>
<name>A0ABW1PB32_9PSEU</name>
<dbReference type="Proteomes" id="UP001596220">
    <property type="component" value="Unassembled WGS sequence"/>
</dbReference>
<evidence type="ECO:0008006" key="3">
    <source>
        <dbReference type="Google" id="ProtNLM"/>
    </source>
</evidence>
<organism evidence="1 2">
    <name type="scientific">Saccharothrix lopnurensis</name>
    <dbReference type="NCBI Taxonomy" id="1670621"/>
    <lineage>
        <taxon>Bacteria</taxon>
        <taxon>Bacillati</taxon>
        <taxon>Actinomycetota</taxon>
        <taxon>Actinomycetes</taxon>
        <taxon>Pseudonocardiales</taxon>
        <taxon>Pseudonocardiaceae</taxon>
        <taxon>Saccharothrix</taxon>
    </lineage>
</organism>
<gene>
    <name evidence="1" type="ORF">ACFP3R_25365</name>
</gene>
<sequence>MSLAEPVLLAEPRLSVLAARDVPVRSVGTLGPVGTSSEQAARHVWHGFAGSGDPVVRLFDTYEDAGDALRAGDVSHVVVASAYAAVSAFYMDTRLALAGAFIRDTPLYGIARRRGAEVPAAPRIATHPAPLPLVAQLLPDRFTGHETVKVTSTSAAAIAVRDGVVDLALTTQPSAAAYDLEFISRTRTIRMLWSVFTAAPA</sequence>
<proteinExistence type="predicted"/>
<comment type="caution">
    <text evidence="1">The sequence shown here is derived from an EMBL/GenBank/DDBJ whole genome shotgun (WGS) entry which is preliminary data.</text>
</comment>